<dbReference type="GO" id="GO:0051082">
    <property type="term" value="F:unfolded protein binding"/>
    <property type="evidence" value="ECO:0007669"/>
    <property type="project" value="TreeGrafter"/>
</dbReference>
<dbReference type="PANTHER" id="PTHR43096">
    <property type="entry name" value="DNAJ HOMOLOG 1, MITOCHONDRIAL-RELATED"/>
    <property type="match status" value="1"/>
</dbReference>
<dbReference type="PRINTS" id="PR00625">
    <property type="entry name" value="JDOMAIN"/>
</dbReference>
<feature type="domain" description="J" evidence="1">
    <location>
        <begin position="2"/>
        <end position="66"/>
    </location>
</feature>
<dbReference type="RefSeq" id="WP_196816118.1">
    <property type="nucleotide sequence ID" value="NZ_CP012850.1"/>
</dbReference>
<evidence type="ECO:0000313" key="3">
    <source>
        <dbReference type="Proteomes" id="UP000058925"/>
    </source>
</evidence>
<reference evidence="3" key="1">
    <citation type="submission" date="2015-10" db="EMBL/GenBank/DDBJ databases">
        <title>Niche specialization of a soil ammonia-oxidizing archaeon, Candidatus Nitrosocosmicus oleophilus.</title>
        <authorList>
            <person name="Jung M.-Y."/>
            <person name="Rhee S.-K."/>
        </authorList>
    </citation>
    <scope>NUCLEOTIDE SEQUENCE [LARGE SCALE GENOMIC DNA]</scope>
    <source>
        <strain evidence="3">MY3</strain>
    </source>
</reference>
<dbReference type="EMBL" id="CP012850">
    <property type="protein sequence ID" value="ALI36938.1"/>
    <property type="molecule type" value="Genomic_DNA"/>
</dbReference>
<dbReference type="Proteomes" id="UP000058925">
    <property type="component" value="Chromosome"/>
</dbReference>
<dbReference type="InterPro" id="IPR001623">
    <property type="entry name" value="DnaJ_domain"/>
</dbReference>
<dbReference type="PROSITE" id="PS50076">
    <property type="entry name" value="DNAJ_2"/>
    <property type="match status" value="1"/>
</dbReference>
<dbReference type="SMART" id="SM00271">
    <property type="entry name" value="DnaJ"/>
    <property type="match status" value="1"/>
</dbReference>
<sequence length="134" mass="15832">MDHYEILGIASNASSREITFAYRKLALQYHPDRNKTPLANDMMLRINTSYNILSDPNKRREYDASRNKTEIQYSKYDTKDKKDIFNETAAKKGKREQSSSVGRNYVKYVLIVLLTLKFVILEIRKLIRRLFYSL</sequence>
<dbReference type="OrthoDB" id="11397at2157"/>
<dbReference type="AlphaFoldDB" id="A0A654LZQ4"/>
<dbReference type="CDD" id="cd06257">
    <property type="entry name" value="DnaJ"/>
    <property type="match status" value="1"/>
</dbReference>
<dbReference type="KEGG" id="taa:NMY3_02748"/>
<dbReference type="SUPFAM" id="SSF46565">
    <property type="entry name" value="Chaperone J-domain"/>
    <property type="match status" value="1"/>
</dbReference>
<gene>
    <name evidence="2" type="primary">dnaJ_5</name>
    <name evidence="2" type="ORF">NMY3_02748</name>
</gene>
<keyword evidence="3" id="KW-1185">Reference proteome</keyword>
<dbReference type="PANTHER" id="PTHR43096:SF10">
    <property type="entry name" value="CHAPERONE PROTEIN DNAJ A6, CHLOROPLASTIC"/>
    <property type="match status" value="1"/>
</dbReference>
<protein>
    <submittedName>
        <fullName evidence="2">Chaperone protein DnaJ</fullName>
    </submittedName>
</protein>
<dbReference type="GO" id="GO:0005737">
    <property type="term" value="C:cytoplasm"/>
    <property type="evidence" value="ECO:0007669"/>
    <property type="project" value="TreeGrafter"/>
</dbReference>
<evidence type="ECO:0000313" key="2">
    <source>
        <dbReference type="EMBL" id="ALI36938.1"/>
    </source>
</evidence>
<accession>A0A654LZQ4</accession>
<evidence type="ECO:0000259" key="1">
    <source>
        <dbReference type="PROSITE" id="PS50076"/>
    </source>
</evidence>
<proteinExistence type="predicted"/>
<dbReference type="Gene3D" id="1.10.287.110">
    <property type="entry name" value="DnaJ domain"/>
    <property type="match status" value="1"/>
</dbReference>
<dbReference type="GeneID" id="60422663"/>
<dbReference type="Pfam" id="PF00226">
    <property type="entry name" value="DnaJ"/>
    <property type="match status" value="1"/>
</dbReference>
<name>A0A654LZQ4_9ARCH</name>
<organism evidence="2 3">
    <name type="scientific">Candidatus Nitrosocosmicus oleophilus</name>
    <dbReference type="NCBI Taxonomy" id="1353260"/>
    <lineage>
        <taxon>Archaea</taxon>
        <taxon>Nitrososphaerota</taxon>
        <taxon>Nitrososphaeria</taxon>
        <taxon>Nitrososphaerales</taxon>
        <taxon>Nitrososphaeraceae</taxon>
        <taxon>Candidatus Nitrosocosmicus</taxon>
    </lineage>
</organism>
<dbReference type="InterPro" id="IPR036869">
    <property type="entry name" value="J_dom_sf"/>
</dbReference>
<dbReference type="GO" id="GO:0042026">
    <property type="term" value="P:protein refolding"/>
    <property type="evidence" value="ECO:0007669"/>
    <property type="project" value="TreeGrafter"/>
</dbReference>